<accession>A0AAP0BKN7</accession>
<gene>
    <name evidence="2" type="ORF">KSP39_PZI009350</name>
</gene>
<dbReference type="Proteomes" id="UP001418222">
    <property type="component" value="Unassembled WGS sequence"/>
</dbReference>
<name>A0AAP0BKN7_9ASPA</name>
<sequence length="85" mass="9419">MARIKPQALLIQSKKKKGSTRVSLATIITCNLLVILVLLSLYATYNHWYKRSAFHFSLSISLKNTKDAGAVKKFDLPGYAVSSCS</sequence>
<keyword evidence="1" id="KW-1133">Transmembrane helix</keyword>
<feature type="transmembrane region" description="Helical" evidence="1">
    <location>
        <begin position="21"/>
        <end position="45"/>
    </location>
</feature>
<dbReference type="EMBL" id="JBBWWQ010000007">
    <property type="protein sequence ID" value="KAK8942682.1"/>
    <property type="molecule type" value="Genomic_DNA"/>
</dbReference>
<evidence type="ECO:0000313" key="3">
    <source>
        <dbReference type="Proteomes" id="UP001418222"/>
    </source>
</evidence>
<evidence type="ECO:0000256" key="1">
    <source>
        <dbReference type="SAM" id="Phobius"/>
    </source>
</evidence>
<dbReference type="PANTHER" id="PTHR47269:SF1">
    <property type="entry name" value="PEPTIDYL-PROLYL CIS-TRANS ISOMERASE CYP21-4"/>
    <property type="match status" value="1"/>
</dbReference>
<keyword evidence="1" id="KW-0472">Membrane</keyword>
<reference evidence="2 3" key="1">
    <citation type="journal article" date="2022" name="Nat. Plants">
        <title>Genomes of leafy and leafless Platanthera orchids illuminate the evolution of mycoheterotrophy.</title>
        <authorList>
            <person name="Li M.H."/>
            <person name="Liu K.W."/>
            <person name="Li Z."/>
            <person name="Lu H.C."/>
            <person name="Ye Q.L."/>
            <person name="Zhang D."/>
            <person name="Wang J.Y."/>
            <person name="Li Y.F."/>
            <person name="Zhong Z.M."/>
            <person name="Liu X."/>
            <person name="Yu X."/>
            <person name="Liu D.K."/>
            <person name="Tu X.D."/>
            <person name="Liu B."/>
            <person name="Hao Y."/>
            <person name="Liao X.Y."/>
            <person name="Jiang Y.T."/>
            <person name="Sun W.H."/>
            <person name="Chen J."/>
            <person name="Chen Y.Q."/>
            <person name="Ai Y."/>
            <person name="Zhai J.W."/>
            <person name="Wu S.S."/>
            <person name="Zhou Z."/>
            <person name="Hsiao Y.Y."/>
            <person name="Wu W.L."/>
            <person name="Chen Y.Y."/>
            <person name="Lin Y.F."/>
            <person name="Hsu J.L."/>
            <person name="Li C.Y."/>
            <person name="Wang Z.W."/>
            <person name="Zhao X."/>
            <person name="Zhong W.Y."/>
            <person name="Ma X.K."/>
            <person name="Ma L."/>
            <person name="Huang J."/>
            <person name="Chen G.Z."/>
            <person name="Huang M.Z."/>
            <person name="Huang L."/>
            <person name="Peng D.H."/>
            <person name="Luo Y.B."/>
            <person name="Zou S.Q."/>
            <person name="Chen S.P."/>
            <person name="Lan S."/>
            <person name="Tsai W.C."/>
            <person name="Van de Peer Y."/>
            <person name="Liu Z.J."/>
        </authorList>
    </citation>
    <scope>NUCLEOTIDE SEQUENCE [LARGE SCALE GENOMIC DNA]</scope>
    <source>
        <strain evidence="2">Lor287</strain>
    </source>
</reference>
<dbReference type="PANTHER" id="PTHR47269">
    <property type="entry name" value="PEPTIDYL-PROLYL CIS-TRANS ISOMERASE CYP21-4"/>
    <property type="match status" value="1"/>
</dbReference>
<dbReference type="AlphaFoldDB" id="A0AAP0BKN7"/>
<organism evidence="2 3">
    <name type="scientific">Platanthera zijinensis</name>
    <dbReference type="NCBI Taxonomy" id="2320716"/>
    <lineage>
        <taxon>Eukaryota</taxon>
        <taxon>Viridiplantae</taxon>
        <taxon>Streptophyta</taxon>
        <taxon>Embryophyta</taxon>
        <taxon>Tracheophyta</taxon>
        <taxon>Spermatophyta</taxon>
        <taxon>Magnoliopsida</taxon>
        <taxon>Liliopsida</taxon>
        <taxon>Asparagales</taxon>
        <taxon>Orchidaceae</taxon>
        <taxon>Orchidoideae</taxon>
        <taxon>Orchideae</taxon>
        <taxon>Orchidinae</taxon>
        <taxon>Platanthera</taxon>
    </lineage>
</organism>
<comment type="caution">
    <text evidence="2">The sequence shown here is derived from an EMBL/GenBank/DDBJ whole genome shotgun (WGS) entry which is preliminary data.</text>
</comment>
<proteinExistence type="predicted"/>
<evidence type="ECO:0000313" key="2">
    <source>
        <dbReference type="EMBL" id="KAK8942682.1"/>
    </source>
</evidence>
<protein>
    <submittedName>
        <fullName evidence="2">Uncharacterized protein</fullName>
    </submittedName>
</protein>
<keyword evidence="1" id="KW-0812">Transmembrane</keyword>
<keyword evidence="3" id="KW-1185">Reference proteome</keyword>